<comment type="subcellular location">
    <subcellularLocation>
        <location evidence="1">Nucleus</location>
    </subcellularLocation>
</comment>
<protein>
    <recommendedName>
        <fullName evidence="7">Histone deacetylase complex subunit SAP30 Sin3 binding domain-containing protein</fullName>
    </recommendedName>
</protein>
<dbReference type="EMBL" id="GL871100">
    <property type="protein sequence ID" value="EGC34383.1"/>
    <property type="molecule type" value="Genomic_DNA"/>
</dbReference>
<evidence type="ECO:0000256" key="3">
    <source>
        <dbReference type="ARBA" id="ARBA00022491"/>
    </source>
</evidence>
<reference evidence="9" key="1">
    <citation type="journal article" date="2011" name="Genome Biol.">
        <title>Comparative genomics of the social amoebae Dictyostelium discoideum and Dictyostelium purpureum.</title>
        <authorList>
            <consortium name="US DOE Joint Genome Institute (JGI-PGF)"/>
            <person name="Sucgang R."/>
            <person name="Kuo A."/>
            <person name="Tian X."/>
            <person name="Salerno W."/>
            <person name="Parikh A."/>
            <person name="Feasley C.L."/>
            <person name="Dalin E."/>
            <person name="Tu H."/>
            <person name="Huang E."/>
            <person name="Barry K."/>
            <person name="Lindquist E."/>
            <person name="Shapiro H."/>
            <person name="Bruce D."/>
            <person name="Schmutz J."/>
            <person name="Salamov A."/>
            <person name="Fey P."/>
            <person name="Gaudet P."/>
            <person name="Anjard C."/>
            <person name="Babu M.M."/>
            <person name="Basu S."/>
            <person name="Bushmanova Y."/>
            <person name="van der Wel H."/>
            <person name="Katoh-Kurasawa M."/>
            <person name="Dinh C."/>
            <person name="Coutinho P.M."/>
            <person name="Saito T."/>
            <person name="Elias M."/>
            <person name="Schaap P."/>
            <person name="Kay R.R."/>
            <person name="Henrissat B."/>
            <person name="Eichinger L."/>
            <person name="Rivero F."/>
            <person name="Putnam N.H."/>
            <person name="West C.M."/>
            <person name="Loomis W.F."/>
            <person name="Chisholm R.L."/>
            <person name="Shaulsky G."/>
            <person name="Strassmann J.E."/>
            <person name="Queller D.C."/>
            <person name="Kuspa A."/>
            <person name="Grigoriev I.V."/>
        </authorList>
    </citation>
    <scope>NUCLEOTIDE SEQUENCE [LARGE SCALE GENOMIC DNA]</scope>
    <source>
        <strain evidence="9">QSDP1</strain>
    </source>
</reference>
<evidence type="ECO:0000256" key="5">
    <source>
        <dbReference type="ARBA" id="ARBA00023163"/>
    </source>
</evidence>
<evidence type="ECO:0000313" key="9">
    <source>
        <dbReference type="Proteomes" id="UP000001064"/>
    </source>
</evidence>
<dbReference type="GO" id="GO:0005634">
    <property type="term" value="C:nucleus"/>
    <property type="evidence" value="ECO:0007669"/>
    <property type="project" value="UniProtKB-SubCell"/>
</dbReference>
<keyword evidence="3" id="KW-0678">Repressor</keyword>
<keyword evidence="4" id="KW-0805">Transcription regulation</keyword>
<proteinExistence type="inferred from homology"/>
<dbReference type="VEuPathDB" id="AmoebaDB:DICPUDRAFT_153440"/>
<gene>
    <name evidence="8" type="ORF">DICPUDRAFT_153440</name>
</gene>
<organism evidence="8 9">
    <name type="scientific">Dictyostelium purpureum</name>
    <name type="common">Slime mold</name>
    <dbReference type="NCBI Taxonomy" id="5786"/>
    <lineage>
        <taxon>Eukaryota</taxon>
        <taxon>Amoebozoa</taxon>
        <taxon>Evosea</taxon>
        <taxon>Eumycetozoa</taxon>
        <taxon>Dictyostelia</taxon>
        <taxon>Dictyosteliales</taxon>
        <taxon>Dictyosteliaceae</taxon>
        <taxon>Dictyostelium</taxon>
    </lineage>
</organism>
<dbReference type="InterPro" id="IPR025718">
    <property type="entry name" value="SAP30_Sin3-bd"/>
</dbReference>
<keyword evidence="9" id="KW-1185">Reference proteome</keyword>
<dbReference type="PANTHER" id="PTHR13286:SF23">
    <property type="entry name" value="HISTONE DEACETYLASE COMPLEX SUBUNIT SAP30 SIN3 BINDING DOMAIN-CONTAINING PROTEIN"/>
    <property type="match status" value="1"/>
</dbReference>
<dbReference type="Proteomes" id="UP000001064">
    <property type="component" value="Unassembled WGS sequence"/>
</dbReference>
<dbReference type="OMA" id="SKTCIYR"/>
<evidence type="ECO:0000256" key="4">
    <source>
        <dbReference type="ARBA" id="ARBA00023015"/>
    </source>
</evidence>
<keyword evidence="5" id="KW-0804">Transcription</keyword>
<keyword evidence="6" id="KW-0539">Nucleus</keyword>
<feature type="domain" description="Histone deacetylase complex subunit SAP30 Sin3 binding" evidence="7">
    <location>
        <begin position="122"/>
        <end position="174"/>
    </location>
</feature>
<name>F0ZNX1_DICPU</name>
<dbReference type="GeneID" id="10500027"/>
<dbReference type="InParanoid" id="F0ZNX1"/>
<dbReference type="InterPro" id="IPR038291">
    <property type="entry name" value="SAP30_C_sf"/>
</dbReference>
<dbReference type="eggNOG" id="ENOG502RSRI">
    <property type="taxonomic scope" value="Eukaryota"/>
</dbReference>
<evidence type="ECO:0000256" key="2">
    <source>
        <dbReference type="ARBA" id="ARBA00006283"/>
    </source>
</evidence>
<dbReference type="RefSeq" id="XP_003289117.1">
    <property type="nucleotide sequence ID" value="XM_003289069.1"/>
</dbReference>
<evidence type="ECO:0000256" key="6">
    <source>
        <dbReference type="ARBA" id="ARBA00023242"/>
    </source>
</evidence>
<accession>F0ZNX1</accession>
<dbReference type="KEGG" id="dpp:DICPUDRAFT_153440"/>
<dbReference type="OrthoDB" id="510958at2759"/>
<comment type="similarity">
    <text evidence="2">Belongs to the SAP30 family.</text>
</comment>
<dbReference type="Gene3D" id="6.10.160.20">
    <property type="match status" value="1"/>
</dbReference>
<dbReference type="PANTHER" id="PTHR13286">
    <property type="entry name" value="SAP30"/>
    <property type="match status" value="1"/>
</dbReference>
<dbReference type="Pfam" id="PF13867">
    <property type="entry name" value="SAP30_Sin3_bdg"/>
    <property type="match status" value="1"/>
</dbReference>
<evidence type="ECO:0000259" key="7">
    <source>
        <dbReference type="Pfam" id="PF13867"/>
    </source>
</evidence>
<evidence type="ECO:0000256" key="1">
    <source>
        <dbReference type="ARBA" id="ARBA00004123"/>
    </source>
</evidence>
<dbReference type="AlphaFoldDB" id="F0ZNX1"/>
<sequence length="179" mass="19926">MEGSTKILLSNNGHQHNIVGMKRKSMTPTNNNNHMLSNNGNMMSSYMNGNGMNHHSYSNGNNSWPTIVSNNSNPTGNITPVGVVVQSCSKCGGKKRHSKTCIYRREDEGDAIVPSKDVIQRLDVAALKRYKKHYRLKTKHNSSKAELASIVRSHFDGLPVNEGEIIENFMFKVKNVPTI</sequence>
<dbReference type="InterPro" id="IPR024145">
    <property type="entry name" value="His_deAcase_SAP30/SAP30L"/>
</dbReference>
<dbReference type="STRING" id="5786.F0ZNX1"/>
<evidence type="ECO:0000313" key="8">
    <source>
        <dbReference type="EMBL" id="EGC34383.1"/>
    </source>
</evidence>